<evidence type="ECO:0000313" key="3">
    <source>
        <dbReference type="Proteomes" id="UP000238479"/>
    </source>
</evidence>
<proteinExistence type="predicted"/>
<dbReference type="STRING" id="74649.A0A2P6PE76"/>
<comment type="caution">
    <text evidence="2">The sequence shown here is derived from an EMBL/GenBank/DDBJ whole genome shotgun (WGS) entry which is preliminary data.</text>
</comment>
<reference evidence="2 3" key="1">
    <citation type="journal article" date="2018" name="Nat. Genet.">
        <title>The Rosa genome provides new insights in the design of modern roses.</title>
        <authorList>
            <person name="Bendahmane M."/>
        </authorList>
    </citation>
    <scope>NUCLEOTIDE SEQUENCE [LARGE SCALE GENOMIC DNA]</scope>
    <source>
        <strain evidence="3">cv. Old Blush</strain>
    </source>
</reference>
<organism evidence="2 3">
    <name type="scientific">Rosa chinensis</name>
    <name type="common">China rose</name>
    <dbReference type="NCBI Taxonomy" id="74649"/>
    <lineage>
        <taxon>Eukaryota</taxon>
        <taxon>Viridiplantae</taxon>
        <taxon>Streptophyta</taxon>
        <taxon>Embryophyta</taxon>
        <taxon>Tracheophyta</taxon>
        <taxon>Spermatophyta</taxon>
        <taxon>Magnoliopsida</taxon>
        <taxon>eudicotyledons</taxon>
        <taxon>Gunneridae</taxon>
        <taxon>Pentapetalae</taxon>
        <taxon>rosids</taxon>
        <taxon>fabids</taxon>
        <taxon>Rosales</taxon>
        <taxon>Rosaceae</taxon>
        <taxon>Rosoideae</taxon>
        <taxon>Rosoideae incertae sedis</taxon>
        <taxon>Rosa</taxon>
    </lineage>
</organism>
<dbReference type="EMBL" id="PDCK01000045">
    <property type="protein sequence ID" value="PRQ20228.1"/>
    <property type="molecule type" value="Genomic_DNA"/>
</dbReference>
<dbReference type="Proteomes" id="UP000238479">
    <property type="component" value="Chromosome 7"/>
</dbReference>
<evidence type="ECO:0000313" key="2">
    <source>
        <dbReference type="EMBL" id="PRQ20228.1"/>
    </source>
</evidence>
<dbReference type="PANTHER" id="PTHR21450:SF17">
    <property type="entry name" value="OS09G0542500 PROTEIN"/>
    <property type="match status" value="1"/>
</dbReference>
<accession>A0A2P6PE76</accession>
<name>A0A2P6PE76_ROSCH</name>
<dbReference type="InterPro" id="IPR006867">
    <property type="entry name" value="DUF632"/>
</dbReference>
<keyword evidence="3" id="KW-1185">Reference proteome</keyword>
<dbReference type="AlphaFoldDB" id="A0A2P6PE76"/>
<protein>
    <recommendedName>
        <fullName evidence="1">DUF632 domain-containing protein</fullName>
    </recommendedName>
</protein>
<dbReference type="PANTHER" id="PTHR21450">
    <property type="entry name" value="PROTEIN ALTERED PHOSPHATE STARVATION RESPONSE 1"/>
    <property type="match status" value="1"/>
</dbReference>
<feature type="domain" description="DUF632" evidence="1">
    <location>
        <begin position="2"/>
        <end position="44"/>
    </location>
</feature>
<evidence type="ECO:0000259" key="1">
    <source>
        <dbReference type="Pfam" id="PF04782"/>
    </source>
</evidence>
<sequence>MYAKILVAICSAESISQRIGKLRDEELQPQLIELLKGFMRNWWIITCWNCMKLKTKSCLQ</sequence>
<dbReference type="Gramene" id="PRQ20228">
    <property type="protein sequence ID" value="PRQ20228"/>
    <property type="gene ID" value="RchiOBHm_Chr7g0225831"/>
</dbReference>
<dbReference type="Pfam" id="PF04782">
    <property type="entry name" value="DUF632"/>
    <property type="match status" value="1"/>
</dbReference>
<gene>
    <name evidence="2" type="ORF">RchiOBHm_Chr7g0225831</name>
</gene>